<dbReference type="RefSeq" id="WP_143266004.1">
    <property type="nucleotide sequence ID" value="NZ_FZQA01000004.1"/>
</dbReference>
<sequence>MTDIRKEQLALLRFEKQLLALAAVVATGAEAAKAANEKLGSTAGAEAFASLQNAVMTLATAASQAHEALSVRAAEAGARVLQASGGVPKKDPAQAVASILGLG</sequence>
<accession>A0A239PWD8</accession>
<protein>
    <recommendedName>
        <fullName evidence="3">Killing trait domain-containing protein</fullName>
    </recommendedName>
</protein>
<dbReference type="Proteomes" id="UP000198346">
    <property type="component" value="Unassembled WGS sequence"/>
</dbReference>
<gene>
    <name evidence="1" type="ORF">SAMN06297382_2177</name>
</gene>
<keyword evidence="2" id="KW-1185">Reference proteome</keyword>
<reference evidence="1 2" key="1">
    <citation type="submission" date="2017-07" db="EMBL/GenBank/DDBJ databases">
        <authorList>
            <person name="Sun Z.S."/>
            <person name="Albrecht U."/>
            <person name="Echele G."/>
            <person name="Lee C.C."/>
        </authorList>
    </citation>
    <scope>NUCLEOTIDE SEQUENCE [LARGE SCALE GENOMIC DNA]</scope>
    <source>
        <strain evidence="1 2">CGMCC 1.12710</strain>
    </source>
</reference>
<proteinExistence type="predicted"/>
<evidence type="ECO:0000313" key="1">
    <source>
        <dbReference type="EMBL" id="SNT74266.1"/>
    </source>
</evidence>
<evidence type="ECO:0008006" key="3">
    <source>
        <dbReference type="Google" id="ProtNLM"/>
    </source>
</evidence>
<dbReference type="AlphaFoldDB" id="A0A239PWD8"/>
<organism evidence="1 2">
    <name type="scientific">Amphiplicatus metriothermophilus</name>
    <dbReference type="NCBI Taxonomy" id="1519374"/>
    <lineage>
        <taxon>Bacteria</taxon>
        <taxon>Pseudomonadati</taxon>
        <taxon>Pseudomonadota</taxon>
        <taxon>Alphaproteobacteria</taxon>
        <taxon>Parvularculales</taxon>
        <taxon>Parvularculaceae</taxon>
        <taxon>Amphiplicatus</taxon>
    </lineage>
</organism>
<name>A0A239PWD8_9PROT</name>
<dbReference type="EMBL" id="FZQA01000004">
    <property type="protein sequence ID" value="SNT74266.1"/>
    <property type="molecule type" value="Genomic_DNA"/>
</dbReference>
<evidence type="ECO:0000313" key="2">
    <source>
        <dbReference type="Proteomes" id="UP000198346"/>
    </source>
</evidence>